<accession>A0A1J7JJ00</accession>
<gene>
    <name evidence="3" type="ORF">CONLIGDRAFT_633977</name>
</gene>
<dbReference type="STRING" id="1408157.A0A1J7JJ00"/>
<dbReference type="Proteomes" id="UP000182658">
    <property type="component" value="Unassembled WGS sequence"/>
</dbReference>
<sequence length="587" mass="67274">MDEDQPWELVQEPETGNMPPQGVPQEGAEMRPPKPPDKVALSPDADNAHLSKSKRHHHGHEANSASRRNTGDPADSAVQGTDRARKPKGERLGDAKFYLRPETPHRYAFHSTFPNERLNIMPPSSTNPHFNPQRPQQCRDDVDVVAGTASSSHAQMNVELKLWRENADLRQALDLEKNRAAQAERVAEELRTYSRTKELQLQSSMLAVANDSDALGQEATKLRRENQSLRAELDDARSHIFSLQPYRQELTPKEVEQDFDDLVTSVSEWVQKFADPIVEDEDNFQHAIARARRSPEDVQKLRRFIGNHPDLIHGCLYPETDVDILISVVLRYLNDNIFQKGLPGTVQHLGEAISQIEGSMQSHVEPKRDQFAIRTWRGEAFNAVLCSPDYHVDRKTWMKDLTLNLVAGFKLFRKEKDFVAFCFSCQDAVIKPALRLHEKFLTSTHHFYLDINPHIVWNQQRDLEMSPEFFENLGKLQCDNILQNRKHFNVEKLDPVPTLEDLKATLTNVLTVVPGVYMRQIGKGDAIKPPMVVRKQQVLVAYGSPEKKHKFMDKGGRTLLSYVYFGQKERERTAENPWTAWRHITWG</sequence>
<evidence type="ECO:0000313" key="4">
    <source>
        <dbReference type="Proteomes" id="UP000182658"/>
    </source>
</evidence>
<keyword evidence="4" id="KW-1185">Reference proteome</keyword>
<evidence type="ECO:0000313" key="3">
    <source>
        <dbReference type="EMBL" id="OIW27610.1"/>
    </source>
</evidence>
<proteinExistence type="predicted"/>
<reference evidence="3 4" key="1">
    <citation type="submission" date="2016-10" db="EMBL/GenBank/DDBJ databases">
        <title>Draft genome sequence of Coniochaeta ligniaria NRRL30616, a lignocellulolytic fungus for bioabatement of inhibitors in plant biomass hydrolysates.</title>
        <authorList>
            <consortium name="DOE Joint Genome Institute"/>
            <person name="Jimenez D.J."/>
            <person name="Hector R.E."/>
            <person name="Riley R."/>
            <person name="Sun H."/>
            <person name="Grigoriev I.V."/>
            <person name="Van Elsas J.D."/>
            <person name="Nichols N.N."/>
        </authorList>
    </citation>
    <scope>NUCLEOTIDE SEQUENCE [LARGE SCALE GENOMIC DNA]</scope>
    <source>
        <strain evidence="3 4">NRRL 30616</strain>
    </source>
</reference>
<dbReference type="EMBL" id="KV875099">
    <property type="protein sequence ID" value="OIW27610.1"/>
    <property type="molecule type" value="Genomic_DNA"/>
</dbReference>
<name>A0A1J7JJ00_9PEZI</name>
<feature type="region of interest" description="Disordered" evidence="2">
    <location>
        <begin position="1"/>
        <end position="94"/>
    </location>
</feature>
<feature type="compositionally biased region" description="Basic and acidic residues" evidence="2">
    <location>
        <begin position="82"/>
        <end position="94"/>
    </location>
</feature>
<organism evidence="3 4">
    <name type="scientific">Coniochaeta ligniaria NRRL 30616</name>
    <dbReference type="NCBI Taxonomy" id="1408157"/>
    <lineage>
        <taxon>Eukaryota</taxon>
        <taxon>Fungi</taxon>
        <taxon>Dikarya</taxon>
        <taxon>Ascomycota</taxon>
        <taxon>Pezizomycotina</taxon>
        <taxon>Sordariomycetes</taxon>
        <taxon>Sordariomycetidae</taxon>
        <taxon>Coniochaetales</taxon>
        <taxon>Coniochaetaceae</taxon>
        <taxon>Coniochaeta</taxon>
    </lineage>
</organism>
<dbReference type="OrthoDB" id="4755094at2759"/>
<feature type="compositionally biased region" description="Basic and acidic residues" evidence="2">
    <location>
        <begin position="28"/>
        <end position="37"/>
    </location>
</feature>
<evidence type="ECO:0000256" key="2">
    <source>
        <dbReference type="SAM" id="MobiDB-lite"/>
    </source>
</evidence>
<evidence type="ECO:0000256" key="1">
    <source>
        <dbReference type="SAM" id="Coils"/>
    </source>
</evidence>
<dbReference type="AlphaFoldDB" id="A0A1J7JJ00"/>
<feature type="coiled-coil region" evidence="1">
    <location>
        <begin position="166"/>
        <end position="239"/>
    </location>
</feature>
<keyword evidence="1" id="KW-0175">Coiled coil</keyword>
<protein>
    <submittedName>
        <fullName evidence="3">Uncharacterized protein</fullName>
    </submittedName>
</protein>
<dbReference type="InParanoid" id="A0A1J7JJ00"/>